<protein>
    <submittedName>
        <fullName evidence="2">Uncharacterized protein</fullName>
    </submittedName>
</protein>
<dbReference type="Proteomes" id="UP000035068">
    <property type="component" value="Unassembled WGS sequence"/>
</dbReference>
<feature type="compositionally biased region" description="Basic and acidic residues" evidence="1">
    <location>
        <begin position="279"/>
        <end position="293"/>
    </location>
</feature>
<dbReference type="EMBL" id="JWJD01000005">
    <property type="protein sequence ID" value="KIH76034.1"/>
    <property type="molecule type" value="Genomic_DNA"/>
</dbReference>
<evidence type="ECO:0000313" key="3">
    <source>
        <dbReference type="Proteomes" id="UP000035068"/>
    </source>
</evidence>
<proteinExistence type="predicted"/>
<dbReference type="AlphaFoldDB" id="A0A0C2DRG6"/>
<sequence length="293" mass="32870">MDAALRTALQALRADFSGMVDAYDLPARMHGWLRDSRPDGWRGTAAALGSVGYFLGRCSPQRGLATPAVRDYLRRRCMAAMIASSPRLVQWRSILSGIPDCWLPEEWLLRSLRRQLAADERFSSLDLQLELRLANSGGRAWLKAQSTKEWQAIRGQLVAGRPCVVELIREQAMPNFLGRETLVVFAAQEPAANLVVLHVYAPEQGARHATLQLDFSAQELVVRESTELLGTPVRGLFLLDAPQQAPPVCRGQRLLRRLGVAQLLWWWHHRGSPPPWDASTDREELREDKQGPA</sequence>
<reference evidence="2 3" key="1">
    <citation type="submission" date="2014-12" db="EMBL/GenBank/DDBJ databases">
        <title>Genomes of Geoalkalibacter ferrihydriticus and Geoalkalibacter subterraneus, two haloalkaliphilic metal-reducing members of the Geobacteraceae.</title>
        <authorList>
            <person name="Badalamenti J.P."/>
            <person name="Torres C.I."/>
            <person name="Krajmalnik-Brown R."/>
            <person name="Bond D.R."/>
        </authorList>
    </citation>
    <scope>NUCLEOTIDE SEQUENCE [LARGE SCALE GENOMIC DNA]</scope>
    <source>
        <strain evidence="2 3">DSM 17813</strain>
    </source>
</reference>
<accession>A0A0C2DRG6</accession>
<evidence type="ECO:0000313" key="2">
    <source>
        <dbReference type="EMBL" id="KIH76034.1"/>
    </source>
</evidence>
<gene>
    <name evidence="2" type="ORF">GFER_12270</name>
</gene>
<keyword evidence="3" id="KW-1185">Reference proteome</keyword>
<comment type="caution">
    <text evidence="2">The sequence shown here is derived from an EMBL/GenBank/DDBJ whole genome shotgun (WGS) entry which is preliminary data.</text>
</comment>
<evidence type="ECO:0000256" key="1">
    <source>
        <dbReference type="SAM" id="MobiDB-lite"/>
    </source>
</evidence>
<name>A0A0C2DRG6_9BACT</name>
<dbReference type="RefSeq" id="WP_040099991.1">
    <property type="nucleotide sequence ID" value="NZ_JWJD01000005.1"/>
</dbReference>
<feature type="region of interest" description="Disordered" evidence="1">
    <location>
        <begin position="274"/>
        <end position="293"/>
    </location>
</feature>
<organism evidence="2 3">
    <name type="scientific">Geoalkalibacter ferrihydriticus DSM 17813</name>
    <dbReference type="NCBI Taxonomy" id="1121915"/>
    <lineage>
        <taxon>Bacteria</taxon>
        <taxon>Pseudomonadati</taxon>
        <taxon>Thermodesulfobacteriota</taxon>
        <taxon>Desulfuromonadia</taxon>
        <taxon>Desulfuromonadales</taxon>
        <taxon>Geoalkalibacteraceae</taxon>
        <taxon>Geoalkalibacter</taxon>
    </lineage>
</organism>